<evidence type="ECO:0000256" key="1">
    <source>
        <dbReference type="SAM" id="MobiDB-lite"/>
    </source>
</evidence>
<feature type="transmembrane region" description="Helical" evidence="2">
    <location>
        <begin position="80"/>
        <end position="99"/>
    </location>
</feature>
<feature type="transmembrane region" description="Helical" evidence="2">
    <location>
        <begin position="262"/>
        <end position="282"/>
    </location>
</feature>
<evidence type="ECO:0008006" key="5">
    <source>
        <dbReference type="Google" id="ProtNLM"/>
    </source>
</evidence>
<evidence type="ECO:0000313" key="4">
    <source>
        <dbReference type="Proteomes" id="UP000198728"/>
    </source>
</evidence>
<feature type="transmembrane region" description="Helical" evidence="2">
    <location>
        <begin position="361"/>
        <end position="382"/>
    </location>
</feature>
<gene>
    <name evidence="3" type="ORF">SAMN04488094_101452</name>
</gene>
<feature type="transmembrane region" description="Helical" evidence="2">
    <location>
        <begin position="105"/>
        <end position="123"/>
    </location>
</feature>
<name>A0A1I1DXT8_9RHOB</name>
<keyword evidence="4" id="KW-1185">Reference proteome</keyword>
<evidence type="ECO:0000313" key="3">
    <source>
        <dbReference type="EMBL" id="SFB77818.1"/>
    </source>
</evidence>
<keyword evidence="2" id="KW-0812">Transmembrane</keyword>
<dbReference type="STRING" id="441112.SAMN04488094_101452"/>
<dbReference type="RefSeq" id="WP_093359025.1">
    <property type="nucleotide sequence ID" value="NZ_FOLG01000001.1"/>
</dbReference>
<proteinExistence type="predicted"/>
<sequence length="459" mass="50514">MVFGYTPLDPLIVLIGTAYAGFLLVRDPVRLMAFLPAALCLYFIIPTVTLLTLWQTVPLLLMFWLIAQGKLVLPKSARPFVALLMFLFLVSCVYAIVLGRDPTRAVIRSIYYASTFALFLYAYDIGRRPEAYRLFVVGFAVTAAILSLYGLYQFFASATGLPYRGILRGAYGADSAFENGILRINSLANEPKRLGYVLFVGALAFFERATWLHGKARRNSVLWGVGVLFVSLFTFSGSYFLALALFGVGAFVLYPVRLRKAWIPLLVFSLAFVAFGQNTGLYKALETGIERRQQEVELGTDGYVVYRQEFFAQDYLERHPGTAFTGVGVGQYYNVLHSKYGDGVGLAGGRLLPINAMALELTFDVGGIAAATLFSGLVLLIFRLRRRGFVFLTLALLFLTVQSLTIQTLLYIAVVTGIGLAQLRTRVSEENESNSQSPLGEYGPEPGQTALPANGRSAS</sequence>
<feature type="transmembrane region" description="Helical" evidence="2">
    <location>
        <begin position="135"/>
        <end position="155"/>
    </location>
</feature>
<dbReference type="OrthoDB" id="7808308at2"/>
<feature type="transmembrane region" description="Helical" evidence="2">
    <location>
        <begin position="223"/>
        <end position="256"/>
    </location>
</feature>
<keyword evidence="2" id="KW-1133">Transmembrane helix</keyword>
<evidence type="ECO:0000256" key="2">
    <source>
        <dbReference type="SAM" id="Phobius"/>
    </source>
</evidence>
<protein>
    <recommendedName>
        <fullName evidence="5">O-antigen ligase like membrane protein</fullName>
    </recommendedName>
</protein>
<feature type="transmembrane region" description="Helical" evidence="2">
    <location>
        <begin position="32"/>
        <end position="51"/>
    </location>
</feature>
<accession>A0A1I1DXT8</accession>
<feature type="transmembrane region" description="Helical" evidence="2">
    <location>
        <begin position="194"/>
        <end position="211"/>
    </location>
</feature>
<dbReference type="Proteomes" id="UP000198728">
    <property type="component" value="Unassembled WGS sequence"/>
</dbReference>
<dbReference type="AlphaFoldDB" id="A0A1I1DXT8"/>
<organism evidence="3 4">
    <name type="scientific">Tropicimonas isoalkanivorans</name>
    <dbReference type="NCBI Taxonomy" id="441112"/>
    <lineage>
        <taxon>Bacteria</taxon>
        <taxon>Pseudomonadati</taxon>
        <taxon>Pseudomonadota</taxon>
        <taxon>Alphaproteobacteria</taxon>
        <taxon>Rhodobacterales</taxon>
        <taxon>Roseobacteraceae</taxon>
        <taxon>Tropicimonas</taxon>
    </lineage>
</organism>
<feature type="transmembrane region" description="Helical" evidence="2">
    <location>
        <begin position="388"/>
        <end position="421"/>
    </location>
</feature>
<dbReference type="EMBL" id="FOLG01000001">
    <property type="protein sequence ID" value="SFB77818.1"/>
    <property type="molecule type" value="Genomic_DNA"/>
</dbReference>
<reference evidence="3 4" key="1">
    <citation type="submission" date="2016-10" db="EMBL/GenBank/DDBJ databases">
        <authorList>
            <person name="de Groot N.N."/>
        </authorList>
    </citation>
    <scope>NUCLEOTIDE SEQUENCE [LARGE SCALE GENOMIC DNA]</scope>
    <source>
        <strain evidence="3 4">DSM 19548</strain>
    </source>
</reference>
<keyword evidence="2" id="KW-0472">Membrane</keyword>
<feature type="region of interest" description="Disordered" evidence="1">
    <location>
        <begin position="429"/>
        <end position="459"/>
    </location>
</feature>
<feature type="transmembrane region" description="Helical" evidence="2">
    <location>
        <begin position="6"/>
        <end position="25"/>
    </location>
</feature>